<name>A0ACB9FC52_CICIN</name>
<evidence type="ECO:0000313" key="1">
    <source>
        <dbReference type="EMBL" id="KAI3768884.1"/>
    </source>
</evidence>
<evidence type="ECO:0000313" key="2">
    <source>
        <dbReference type="Proteomes" id="UP001055811"/>
    </source>
</evidence>
<sequence>MMADEVILEDDNASVTVEDVLEEGEIREEDDEFVAESKGAQPPFVFNAKLPDDDNGRQRNCSGAVVGDGLENFGSFGPFNDLIKKGCFGPFSTRLLNVVNTHVDPRPHHSNFSGRNFDGSFIKIRKIHRSPNIGHRDQLTNSSISSDSDLSPSEEFGDANSSPTHPPIPPSPLIDLNSSPCQSSLNDVTNLHPHYRPLTHYPRN</sequence>
<accession>A0ACB9FC52</accession>
<reference evidence="2" key="1">
    <citation type="journal article" date="2022" name="Mol. Ecol. Resour.">
        <title>The genomes of chicory, endive, great burdock and yacon provide insights into Asteraceae palaeo-polyploidization history and plant inulin production.</title>
        <authorList>
            <person name="Fan W."/>
            <person name="Wang S."/>
            <person name="Wang H."/>
            <person name="Wang A."/>
            <person name="Jiang F."/>
            <person name="Liu H."/>
            <person name="Zhao H."/>
            <person name="Xu D."/>
            <person name="Zhang Y."/>
        </authorList>
    </citation>
    <scope>NUCLEOTIDE SEQUENCE [LARGE SCALE GENOMIC DNA]</scope>
    <source>
        <strain evidence="2">cv. Punajuju</strain>
    </source>
</reference>
<proteinExistence type="predicted"/>
<keyword evidence="2" id="KW-1185">Reference proteome</keyword>
<dbReference type="EMBL" id="CM042011">
    <property type="protein sequence ID" value="KAI3768884.1"/>
    <property type="molecule type" value="Genomic_DNA"/>
</dbReference>
<reference evidence="1 2" key="2">
    <citation type="journal article" date="2022" name="Mol. Ecol. Resour.">
        <title>The genomes of chicory, endive, great burdock and yacon provide insights into Asteraceae paleo-polyploidization history and plant inulin production.</title>
        <authorList>
            <person name="Fan W."/>
            <person name="Wang S."/>
            <person name="Wang H."/>
            <person name="Wang A."/>
            <person name="Jiang F."/>
            <person name="Liu H."/>
            <person name="Zhao H."/>
            <person name="Xu D."/>
            <person name="Zhang Y."/>
        </authorList>
    </citation>
    <scope>NUCLEOTIDE SEQUENCE [LARGE SCALE GENOMIC DNA]</scope>
    <source>
        <strain evidence="2">cv. Punajuju</strain>
        <tissue evidence="1">Leaves</tissue>
    </source>
</reference>
<comment type="caution">
    <text evidence="1">The sequence shown here is derived from an EMBL/GenBank/DDBJ whole genome shotgun (WGS) entry which is preliminary data.</text>
</comment>
<protein>
    <submittedName>
        <fullName evidence="1">Uncharacterized protein</fullName>
    </submittedName>
</protein>
<gene>
    <name evidence="1" type="ORF">L2E82_19720</name>
</gene>
<organism evidence="1 2">
    <name type="scientific">Cichorium intybus</name>
    <name type="common">Chicory</name>
    <dbReference type="NCBI Taxonomy" id="13427"/>
    <lineage>
        <taxon>Eukaryota</taxon>
        <taxon>Viridiplantae</taxon>
        <taxon>Streptophyta</taxon>
        <taxon>Embryophyta</taxon>
        <taxon>Tracheophyta</taxon>
        <taxon>Spermatophyta</taxon>
        <taxon>Magnoliopsida</taxon>
        <taxon>eudicotyledons</taxon>
        <taxon>Gunneridae</taxon>
        <taxon>Pentapetalae</taxon>
        <taxon>asterids</taxon>
        <taxon>campanulids</taxon>
        <taxon>Asterales</taxon>
        <taxon>Asteraceae</taxon>
        <taxon>Cichorioideae</taxon>
        <taxon>Cichorieae</taxon>
        <taxon>Cichoriinae</taxon>
        <taxon>Cichorium</taxon>
    </lineage>
</organism>
<dbReference type="Proteomes" id="UP001055811">
    <property type="component" value="Linkage Group LG03"/>
</dbReference>